<dbReference type="AlphaFoldDB" id="F0ZJ54"/>
<dbReference type="GeneID" id="10500330"/>
<protein>
    <submittedName>
        <fullName evidence="2">Uncharacterized protein</fullName>
    </submittedName>
</protein>
<gene>
    <name evidence="2" type="ORF">DICPUDRAFT_78299</name>
</gene>
<keyword evidence="1" id="KW-0175">Coiled coil</keyword>
<dbReference type="FunCoup" id="F0ZJ54">
    <property type="interactions" value="937"/>
</dbReference>
<evidence type="ECO:0000313" key="2">
    <source>
        <dbReference type="EMBL" id="EGC36016.1"/>
    </source>
</evidence>
<proteinExistence type="predicted"/>
<reference evidence="3" key="1">
    <citation type="journal article" date="2011" name="Genome Biol.">
        <title>Comparative genomics of the social amoebae Dictyostelium discoideum and Dictyostelium purpureum.</title>
        <authorList>
            <consortium name="US DOE Joint Genome Institute (JGI-PGF)"/>
            <person name="Sucgang R."/>
            <person name="Kuo A."/>
            <person name="Tian X."/>
            <person name="Salerno W."/>
            <person name="Parikh A."/>
            <person name="Feasley C.L."/>
            <person name="Dalin E."/>
            <person name="Tu H."/>
            <person name="Huang E."/>
            <person name="Barry K."/>
            <person name="Lindquist E."/>
            <person name="Shapiro H."/>
            <person name="Bruce D."/>
            <person name="Schmutz J."/>
            <person name="Salamov A."/>
            <person name="Fey P."/>
            <person name="Gaudet P."/>
            <person name="Anjard C."/>
            <person name="Babu M.M."/>
            <person name="Basu S."/>
            <person name="Bushmanova Y."/>
            <person name="van der Wel H."/>
            <person name="Katoh-Kurasawa M."/>
            <person name="Dinh C."/>
            <person name="Coutinho P.M."/>
            <person name="Saito T."/>
            <person name="Elias M."/>
            <person name="Schaap P."/>
            <person name="Kay R.R."/>
            <person name="Henrissat B."/>
            <person name="Eichinger L."/>
            <person name="Rivero F."/>
            <person name="Putnam N.H."/>
            <person name="West C.M."/>
            <person name="Loomis W.F."/>
            <person name="Chisholm R.L."/>
            <person name="Shaulsky G."/>
            <person name="Strassmann J.E."/>
            <person name="Queller D.C."/>
            <person name="Kuspa A."/>
            <person name="Grigoriev I.V."/>
        </authorList>
    </citation>
    <scope>NUCLEOTIDE SEQUENCE [LARGE SCALE GENOMIC DNA]</scope>
    <source>
        <strain evidence="3">QSDP1</strain>
    </source>
</reference>
<dbReference type="KEGG" id="dpp:DICPUDRAFT_78299"/>
<dbReference type="eggNOG" id="ENOG502RIA9">
    <property type="taxonomic scope" value="Eukaryota"/>
</dbReference>
<keyword evidence="3" id="KW-1185">Reference proteome</keyword>
<dbReference type="InParanoid" id="F0ZJ54"/>
<organism evidence="2 3">
    <name type="scientific">Dictyostelium purpureum</name>
    <name type="common">Slime mold</name>
    <dbReference type="NCBI Taxonomy" id="5786"/>
    <lineage>
        <taxon>Eukaryota</taxon>
        <taxon>Amoebozoa</taxon>
        <taxon>Evosea</taxon>
        <taxon>Eumycetozoa</taxon>
        <taxon>Dictyostelia</taxon>
        <taxon>Dictyosteliales</taxon>
        <taxon>Dictyosteliaceae</taxon>
        <taxon>Dictyostelium</taxon>
    </lineage>
</organism>
<dbReference type="EMBL" id="GL871040">
    <property type="protein sequence ID" value="EGC36016.1"/>
    <property type="molecule type" value="Genomic_DNA"/>
</dbReference>
<dbReference type="RefSeq" id="XP_003287454.1">
    <property type="nucleotide sequence ID" value="XM_003287406.1"/>
</dbReference>
<dbReference type="OMA" id="QQSHEST"/>
<evidence type="ECO:0000256" key="1">
    <source>
        <dbReference type="SAM" id="Coils"/>
    </source>
</evidence>
<dbReference type="VEuPathDB" id="AmoebaDB:DICPUDRAFT_78299"/>
<dbReference type="Proteomes" id="UP000001064">
    <property type="component" value="Unassembled WGS sequence"/>
</dbReference>
<name>F0ZJ54_DICPU</name>
<accession>F0ZJ54</accession>
<sequence length="155" mass="18287">MIPIEGKDITTINSEKEKKLNKLLLLIKEEKELENKKLDKEKEILNEQNEKIESLKAKLLEIQEKRIQQKQQAEYELKELKNKNLNIESQINSVLSCSSDQSNNDHISEKIEYYSNKQKELQNKLNKLKESKDEEILKSKFLELSTNEKKLSDKV</sequence>
<feature type="coiled-coil region" evidence="1">
    <location>
        <begin position="13"/>
        <end position="138"/>
    </location>
</feature>
<evidence type="ECO:0000313" key="3">
    <source>
        <dbReference type="Proteomes" id="UP000001064"/>
    </source>
</evidence>